<accession>A0A8H6HPM1</accession>
<feature type="compositionally biased region" description="Low complexity" evidence="1">
    <location>
        <begin position="31"/>
        <end position="42"/>
    </location>
</feature>
<comment type="caution">
    <text evidence="2">The sequence shown here is derived from an EMBL/GenBank/DDBJ whole genome shotgun (WGS) entry which is preliminary data.</text>
</comment>
<organism evidence="2 3">
    <name type="scientific">Ephemerocybe angulata</name>
    <dbReference type="NCBI Taxonomy" id="980116"/>
    <lineage>
        <taxon>Eukaryota</taxon>
        <taxon>Fungi</taxon>
        <taxon>Dikarya</taxon>
        <taxon>Basidiomycota</taxon>
        <taxon>Agaricomycotina</taxon>
        <taxon>Agaricomycetes</taxon>
        <taxon>Agaricomycetidae</taxon>
        <taxon>Agaricales</taxon>
        <taxon>Agaricineae</taxon>
        <taxon>Psathyrellaceae</taxon>
        <taxon>Ephemerocybe</taxon>
    </lineage>
</organism>
<proteinExistence type="predicted"/>
<gene>
    <name evidence="2" type="ORF">DFP72DRAFT_1071992</name>
</gene>
<keyword evidence="3" id="KW-1185">Reference proteome</keyword>
<dbReference type="OrthoDB" id="10044727at2759"/>
<evidence type="ECO:0000313" key="3">
    <source>
        <dbReference type="Proteomes" id="UP000521943"/>
    </source>
</evidence>
<dbReference type="AlphaFoldDB" id="A0A8H6HPM1"/>
<dbReference type="Proteomes" id="UP000521943">
    <property type="component" value="Unassembled WGS sequence"/>
</dbReference>
<name>A0A8H6HPM1_9AGAR</name>
<sequence length="188" mass="20971">MDICEDDWEREAALDAIDPGAVIATTDAEVESPLSHESPSPSTAIIDSDTPINSEVPIPDGKLQLALALLDASQVLMELKNLMKGDPYTSRGYKSPGFDPFVHHRLEGMRAILSLYTDPRSLTQNKWVLPLNPYGCWNESWIVDEDLVNDLNLFLQEQGKEISGAKVTEFLHRSDIKEKYGITQNISE</sequence>
<evidence type="ECO:0000256" key="1">
    <source>
        <dbReference type="SAM" id="MobiDB-lite"/>
    </source>
</evidence>
<evidence type="ECO:0000313" key="2">
    <source>
        <dbReference type="EMBL" id="KAF6750840.1"/>
    </source>
</evidence>
<protein>
    <submittedName>
        <fullName evidence="2">Uncharacterized protein</fullName>
    </submittedName>
</protein>
<feature type="region of interest" description="Disordered" evidence="1">
    <location>
        <begin position="29"/>
        <end position="49"/>
    </location>
</feature>
<reference evidence="2 3" key="1">
    <citation type="submission" date="2020-07" db="EMBL/GenBank/DDBJ databases">
        <title>Comparative genomics of pyrophilous fungi reveals a link between fire events and developmental genes.</title>
        <authorList>
            <consortium name="DOE Joint Genome Institute"/>
            <person name="Steindorff A.S."/>
            <person name="Carver A."/>
            <person name="Calhoun S."/>
            <person name="Stillman K."/>
            <person name="Liu H."/>
            <person name="Lipzen A."/>
            <person name="Pangilinan J."/>
            <person name="Labutti K."/>
            <person name="Bruns T.D."/>
            <person name="Grigoriev I.V."/>
        </authorList>
    </citation>
    <scope>NUCLEOTIDE SEQUENCE [LARGE SCALE GENOMIC DNA]</scope>
    <source>
        <strain evidence="2 3">CBS 144469</strain>
    </source>
</reference>
<dbReference type="EMBL" id="JACGCI010000054">
    <property type="protein sequence ID" value="KAF6750840.1"/>
    <property type="molecule type" value="Genomic_DNA"/>
</dbReference>